<dbReference type="Gramene" id="OGLUM12G07740.1">
    <property type="protein sequence ID" value="OGLUM12G07740.1"/>
    <property type="gene ID" value="OGLUM12G07740"/>
</dbReference>
<dbReference type="AlphaFoldDB" id="A0A0E0BQK9"/>
<organism evidence="2">
    <name type="scientific">Oryza glumipatula</name>
    <dbReference type="NCBI Taxonomy" id="40148"/>
    <lineage>
        <taxon>Eukaryota</taxon>
        <taxon>Viridiplantae</taxon>
        <taxon>Streptophyta</taxon>
        <taxon>Embryophyta</taxon>
        <taxon>Tracheophyta</taxon>
        <taxon>Spermatophyta</taxon>
        <taxon>Magnoliopsida</taxon>
        <taxon>Liliopsida</taxon>
        <taxon>Poales</taxon>
        <taxon>Poaceae</taxon>
        <taxon>BOP clade</taxon>
        <taxon>Oryzoideae</taxon>
        <taxon>Oryzeae</taxon>
        <taxon>Oryzinae</taxon>
        <taxon>Oryza</taxon>
    </lineage>
</organism>
<protein>
    <submittedName>
        <fullName evidence="2">Uncharacterized protein</fullName>
    </submittedName>
</protein>
<reference evidence="2" key="1">
    <citation type="submission" date="2015-04" db="UniProtKB">
        <authorList>
            <consortium name="EnsemblPlants"/>
        </authorList>
    </citation>
    <scope>IDENTIFICATION</scope>
</reference>
<dbReference type="EnsemblPlants" id="OGLUM12G07740.1">
    <property type="protein sequence ID" value="OGLUM12G07740.1"/>
    <property type="gene ID" value="OGLUM12G07740"/>
</dbReference>
<keyword evidence="3" id="KW-1185">Reference proteome</keyword>
<name>A0A0E0BQK9_9ORYZ</name>
<reference evidence="2" key="2">
    <citation type="submission" date="2018-05" db="EMBL/GenBank/DDBJ databases">
        <title>OgluRS3 (Oryza glumaepatula Reference Sequence Version 3).</title>
        <authorList>
            <person name="Zhang J."/>
            <person name="Kudrna D."/>
            <person name="Lee S."/>
            <person name="Talag J."/>
            <person name="Welchert J."/>
            <person name="Wing R.A."/>
        </authorList>
    </citation>
    <scope>NUCLEOTIDE SEQUENCE [LARGE SCALE GENOMIC DNA]</scope>
</reference>
<evidence type="ECO:0000313" key="3">
    <source>
        <dbReference type="Proteomes" id="UP000026961"/>
    </source>
</evidence>
<feature type="compositionally biased region" description="Basic and acidic residues" evidence="1">
    <location>
        <begin position="58"/>
        <end position="68"/>
    </location>
</feature>
<dbReference type="Proteomes" id="UP000026961">
    <property type="component" value="Chromosome 12"/>
</dbReference>
<sequence length="149" mass="16011">MAELLAGRDGARVANCGVKSIDGGQRACERGGTTEAEPTKARGGRRAPSNSKSVVAGELHRVERKEAGWPRSSARSLKAGTQRRRGESSWGMEWTATRSRAAEWRRWQTAWEECCSAACHLIILLQLGQRLPAVAAGIGVGLAVDTAQE</sequence>
<proteinExistence type="predicted"/>
<dbReference type="HOGENOM" id="CLU_1752571_0_0_1"/>
<accession>A0A0E0BQK9</accession>
<evidence type="ECO:0000256" key="1">
    <source>
        <dbReference type="SAM" id="MobiDB-lite"/>
    </source>
</evidence>
<feature type="region of interest" description="Disordered" evidence="1">
    <location>
        <begin position="24"/>
        <end position="95"/>
    </location>
</feature>
<evidence type="ECO:0000313" key="2">
    <source>
        <dbReference type="EnsemblPlants" id="OGLUM12G07740.1"/>
    </source>
</evidence>